<dbReference type="KEGG" id="nba:CUN60_00095"/>
<keyword evidence="1" id="KW-0732">Signal</keyword>
<name>A0A2I7N2T6_9NEIS</name>
<protein>
    <submittedName>
        <fullName evidence="2">Uncharacterized protein</fullName>
    </submittedName>
</protein>
<feature type="signal peptide" evidence="1">
    <location>
        <begin position="1"/>
        <end position="19"/>
    </location>
</feature>
<sequence>MKTKLITIILATSSISAFADGCINPATPNEAIQCMVNDFNSRVTDVKTSAQEVYNNNETLISNAYQMREGSAAAFNFKAAYQLTPFLFTWAGSAGKDAAKIGSAIKDGNFNAIPALYTQYKTDRAALFTNSEVQYAAYDTVFGEAELMAKAQGVAKESKAVRSANYAANMYIGYLVPATLINAYQFAATDAPKYINDSLNTMTQQMCQSQAQIFQNDATALADSDTNIQMLLDAGAPGSVVKKAFANLHVNYVVDALNTTYAYATGKSPLVKGQAYDVCDYATFQNSVQSGNVFAIQLNKTVNSIAKQTGNKVPAQNIYWALTAVSSQYMDKAITKPGMTPVVGAAVLPY</sequence>
<dbReference type="AlphaFoldDB" id="A0A2I7N2T6"/>
<gene>
    <name evidence="2" type="ORF">CUN60_00095</name>
</gene>
<feature type="chain" id="PRO_5014397253" evidence="1">
    <location>
        <begin position="20"/>
        <end position="350"/>
    </location>
</feature>
<dbReference type="RefSeq" id="WP_102950060.1">
    <property type="nucleotide sequence ID" value="NZ_CP024847.1"/>
</dbReference>
<evidence type="ECO:0000256" key="1">
    <source>
        <dbReference type="SAM" id="SignalP"/>
    </source>
</evidence>
<reference evidence="3" key="1">
    <citation type="submission" date="2017-11" db="EMBL/GenBank/DDBJ databases">
        <authorList>
            <person name="Chan K.G."/>
            <person name="Lee L.S."/>
        </authorList>
    </citation>
    <scope>NUCLEOTIDE SEQUENCE [LARGE SCALE GENOMIC DNA]</scope>
    <source>
        <strain evidence="3">DSM 100970</strain>
    </source>
</reference>
<accession>A0A2I7N2T6</accession>
<keyword evidence="3" id="KW-1185">Reference proteome</keyword>
<dbReference type="Proteomes" id="UP000236655">
    <property type="component" value="Chromosome"/>
</dbReference>
<evidence type="ECO:0000313" key="2">
    <source>
        <dbReference type="EMBL" id="AUR50760.1"/>
    </source>
</evidence>
<organism evidence="2 3">
    <name type="scientific">Aquella oligotrophica</name>
    <dbReference type="NCBI Taxonomy" id="2067065"/>
    <lineage>
        <taxon>Bacteria</taxon>
        <taxon>Pseudomonadati</taxon>
        <taxon>Pseudomonadota</taxon>
        <taxon>Betaproteobacteria</taxon>
        <taxon>Neisseriales</taxon>
        <taxon>Neisseriaceae</taxon>
        <taxon>Aquella</taxon>
    </lineage>
</organism>
<evidence type="ECO:0000313" key="3">
    <source>
        <dbReference type="Proteomes" id="UP000236655"/>
    </source>
</evidence>
<proteinExistence type="predicted"/>
<dbReference type="EMBL" id="CP024847">
    <property type="protein sequence ID" value="AUR50760.1"/>
    <property type="molecule type" value="Genomic_DNA"/>
</dbReference>